<dbReference type="InterPro" id="IPR029068">
    <property type="entry name" value="Glyas_Bleomycin-R_OHBP_Dase"/>
</dbReference>
<reference evidence="1" key="1">
    <citation type="submission" date="2022-10" db="EMBL/GenBank/DDBJ databases">
        <title>The WGS of Solirubrobacter ginsenosidimutans DSM 21036.</title>
        <authorList>
            <person name="Jiang Z."/>
        </authorList>
    </citation>
    <scope>NUCLEOTIDE SEQUENCE</scope>
    <source>
        <strain evidence="1">DSM 21036</strain>
    </source>
</reference>
<proteinExistence type="predicted"/>
<evidence type="ECO:0000313" key="2">
    <source>
        <dbReference type="Proteomes" id="UP001149140"/>
    </source>
</evidence>
<dbReference type="Gene3D" id="3.10.180.10">
    <property type="entry name" value="2,3-Dihydroxybiphenyl 1,2-Dioxygenase, domain 1"/>
    <property type="match status" value="1"/>
</dbReference>
<accession>A0A9X3MUD1</accession>
<dbReference type="RefSeq" id="WP_270042099.1">
    <property type="nucleotide sequence ID" value="NZ_JAPDOD010000021.1"/>
</dbReference>
<gene>
    <name evidence="1" type="ORF">OM076_21475</name>
</gene>
<dbReference type="Proteomes" id="UP001149140">
    <property type="component" value="Unassembled WGS sequence"/>
</dbReference>
<keyword evidence="2" id="KW-1185">Reference proteome</keyword>
<dbReference type="SUPFAM" id="SSF54593">
    <property type="entry name" value="Glyoxalase/Bleomycin resistance protein/Dihydroxybiphenyl dioxygenase"/>
    <property type="match status" value="1"/>
</dbReference>
<dbReference type="EMBL" id="JAPDOD010000021">
    <property type="protein sequence ID" value="MDA0162859.1"/>
    <property type="molecule type" value="Genomic_DNA"/>
</dbReference>
<dbReference type="AlphaFoldDB" id="A0A9X3MUD1"/>
<comment type="caution">
    <text evidence="1">The sequence shown here is derived from an EMBL/GenBank/DDBJ whole genome shotgun (WGS) entry which is preliminary data.</text>
</comment>
<sequence length="107" mass="11774">MAELFAAIPTADFAVGRAWWQERFFGGRAPDLIPNDHEACWRVADSCWLYVIGDADRAGKGLATLLVDDFDAWVKRLGDVGEIRTMPGGIRTCHIRDPEGNTVQLGG</sequence>
<organism evidence="1 2">
    <name type="scientific">Solirubrobacter ginsenosidimutans</name>
    <dbReference type="NCBI Taxonomy" id="490573"/>
    <lineage>
        <taxon>Bacteria</taxon>
        <taxon>Bacillati</taxon>
        <taxon>Actinomycetota</taxon>
        <taxon>Thermoleophilia</taxon>
        <taxon>Solirubrobacterales</taxon>
        <taxon>Solirubrobacteraceae</taxon>
        <taxon>Solirubrobacter</taxon>
    </lineage>
</organism>
<name>A0A9X3MUD1_9ACTN</name>
<evidence type="ECO:0000313" key="1">
    <source>
        <dbReference type="EMBL" id="MDA0162859.1"/>
    </source>
</evidence>
<protein>
    <submittedName>
        <fullName evidence="1">VOC family protein</fullName>
    </submittedName>
</protein>
<dbReference type="CDD" id="cd06587">
    <property type="entry name" value="VOC"/>
    <property type="match status" value="1"/>
</dbReference>